<keyword evidence="4 5" id="KW-0472">Membrane</keyword>
<keyword evidence="7" id="KW-1185">Reference proteome</keyword>
<evidence type="ECO:0000256" key="2">
    <source>
        <dbReference type="ARBA" id="ARBA00022692"/>
    </source>
</evidence>
<accession>B2IHE9</accession>
<keyword evidence="3 5" id="KW-1133">Transmembrane helix</keyword>
<dbReference type="Pfam" id="PF07869">
    <property type="entry name" value="DUF1656"/>
    <property type="match status" value="1"/>
</dbReference>
<dbReference type="InterPro" id="IPR012451">
    <property type="entry name" value="DUF1656"/>
</dbReference>
<evidence type="ECO:0000256" key="4">
    <source>
        <dbReference type="ARBA" id="ARBA00023136"/>
    </source>
</evidence>
<gene>
    <name evidence="6" type="ordered locus">Bind_2321</name>
</gene>
<keyword evidence="2 5" id="KW-0812">Transmembrane</keyword>
<feature type="transmembrane region" description="Helical" evidence="5">
    <location>
        <begin position="44"/>
        <end position="66"/>
    </location>
</feature>
<dbReference type="Proteomes" id="UP000001695">
    <property type="component" value="Chromosome"/>
</dbReference>
<protein>
    <recommendedName>
        <fullName evidence="8">DUF1656 domain-containing protein</fullName>
    </recommendedName>
</protein>
<dbReference type="OrthoDB" id="7021192at2"/>
<dbReference type="KEGG" id="bid:Bind_2321"/>
<dbReference type="RefSeq" id="WP_012385287.1">
    <property type="nucleotide sequence ID" value="NC_010581.1"/>
</dbReference>
<evidence type="ECO:0000256" key="3">
    <source>
        <dbReference type="ARBA" id="ARBA00022989"/>
    </source>
</evidence>
<dbReference type="STRING" id="395963.Bind_2321"/>
<organism evidence="6 7">
    <name type="scientific">Beijerinckia indica subsp. indica (strain ATCC 9039 / DSM 1715 / NCIMB 8712)</name>
    <dbReference type="NCBI Taxonomy" id="395963"/>
    <lineage>
        <taxon>Bacteria</taxon>
        <taxon>Pseudomonadati</taxon>
        <taxon>Pseudomonadota</taxon>
        <taxon>Alphaproteobacteria</taxon>
        <taxon>Hyphomicrobiales</taxon>
        <taxon>Beijerinckiaceae</taxon>
        <taxon>Beijerinckia</taxon>
    </lineage>
</organism>
<name>B2IHE9_BEII9</name>
<proteinExistence type="predicted"/>
<keyword evidence="1" id="KW-1003">Cell membrane</keyword>
<evidence type="ECO:0008006" key="8">
    <source>
        <dbReference type="Google" id="ProtNLM"/>
    </source>
</evidence>
<evidence type="ECO:0000313" key="6">
    <source>
        <dbReference type="EMBL" id="ACB95934.1"/>
    </source>
</evidence>
<dbReference type="HOGENOM" id="CLU_188292_1_0_5"/>
<feature type="transmembrane region" description="Helical" evidence="5">
    <location>
        <begin position="12"/>
        <end position="32"/>
    </location>
</feature>
<evidence type="ECO:0000256" key="5">
    <source>
        <dbReference type="SAM" id="Phobius"/>
    </source>
</evidence>
<evidence type="ECO:0000256" key="1">
    <source>
        <dbReference type="ARBA" id="ARBA00022475"/>
    </source>
</evidence>
<reference evidence="6 7" key="2">
    <citation type="journal article" date="2010" name="J. Bacteriol.">
        <title>Complete genome sequence of Beijerinckia indica subsp. indica.</title>
        <authorList>
            <person name="Tamas I."/>
            <person name="Dedysh S.N."/>
            <person name="Liesack W."/>
            <person name="Stott M.B."/>
            <person name="Alam M."/>
            <person name="Murrell J.C."/>
            <person name="Dunfield P.F."/>
        </authorList>
    </citation>
    <scope>NUCLEOTIDE SEQUENCE [LARGE SCALE GENOMIC DNA]</scope>
    <source>
        <strain evidence="7">ATCC 9039 / DSM 1715 / NCIMB 8712</strain>
    </source>
</reference>
<dbReference type="AlphaFoldDB" id="B2IHE9"/>
<reference evidence="7" key="1">
    <citation type="submission" date="2008-03" db="EMBL/GenBank/DDBJ databases">
        <title>Complete sequence of chromosome of Beijerinckia indica subsp. indica ATCC 9039.</title>
        <authorList>
            <consortium name="US DOE Joint Genome Institute"/>
            <person name="Copeland A."/>
            <person name="Lucas S."/>
            <person name="Lapidus A."/>
            <person name="Glavina del Rio T."/>
            <person name="Dalin E."/>
            <person name="Tice H."/>
            <person name="Bruce D."/>
            <person name="Goodwin L."/>
            <person name="Pitluck S."/>
            <person name="LaButti K."/>
            <person name="Schmutz J."/>
            <person name="Larimer F."/>
            <person name="Land M."/>
            <person name="Hauser L."/>
            <person name="Kyrpides N."/>
            <person name="Mikhailova N."/>
            <person name="Dunfield P.F."/>
            <person name="Dedysh S.N."/>
            <person name="Liesack W."/>
            <person name="Saw J.H."/>
            <person name="Alam M."/>
            <person name="Chen Y."/>
            <person name="Murrell J.C."/>
            <person name="Richardson P."/>
        </authorList>
    </citation>
    <scope>NUCLEOTIDE SEQUENCE [LARGE SCALE GENOMIC DNA]</scope>
    <source>
        <strain evidence="7">ATCC 9039 / DSM 1715 / NCIMB 8712</strain>
    </source>
</reference>
<dbReference type="EMBL" id="CP001016">
    <property type="protein sequence ID" value="ACB95934.1"/>
    <property type="molecule type" value="Genomic_DNA"/>
</dbReference>
<sequence>MKLPGEFDFYGVYAPQLLVLAAIAYIISHLAIRLLNWLGFYRFVWYRALFDVSLFFITLGGLSQIVKGL</sequence>
<evidence type="ECO:0000313" key="7">
    <source>
        <dbReference type="Proteomes" id="UP000001695"/>
    </source>
</evidence>